<dbReference type="EMBL" id="BAFB01000025">
    <property type="protein sequence ID" value="GAB32723.1"/>
    <property type="molecule type" value="Genomic_DNA"/>
</dbReference>
<feature type="compositionally biased region" description="Basic and acidic residues" evidence="1">
    <location>
        <begin position="49"/>
        <end position="65"/>
    </location>
</feature>
<organism evidence="2 3">
    <name type="scientific">Gordonia otitidis (strain DSM 44809 / CCUG 52243 / JCM 12355 / NBRC 100426 / IFM 10032)</name>
    <dbReference type="NCBI Taxonomy" id="1108044"/>
    <lineage>
        <taxon>Bacteria</taxon>
        <taxon>Bacillati</taxon>
        <taxon>Actinomycetota</taxon>
        <taxon>Actinomycetes</taxon>
        <taxon>Mycobacteriales</taxon>
        <taxon>Gordoniaceae</taxon>
        <taxon>Gordonia</taxon>
    </lineage>
</organism>
<sequence length="98" mass="10942">MSTSQRAVIAVEYESVYAGPAEERRKQAALRGNQNRVEQGTPVGAKMPQPKEAHEEERRGPRATDEAAEQFGVSRRIVRDAKYVATNDPELFEVVNTN</sequence>
<comment type="caution">
    <text evidence="2">The sequence shown here is derived from an EMBL/GenBank/DDBJ whole genome shotgun (WGS) entry which is preliminary data.</text>
</comment>
<keyword evidence="3" id="KW-1185">Reference proteome</keyword>
<gene>
    <name evidence="2" type="ORF">GOOTI_025_00030</name>
</gene>
<proteinExistence type="predicted"/>
<evidence type="ECO:0000256" key="1">
    <source>
        <dbReference type="SAM" id="MobiDB-lite"/>
    </source>
</evidence>
<feature type="region of interest" description="Disordered" evidence="1">
    <location>
        <begin position="23"/>
        <end position="69"/>
    </location>
</feature>
<dbReference type="STRING" id="1108044.GOOTI_025_00030"/>
<evidence type="ECO:0000313" key="3">
    <source>
        <dbReference type="Proteomes" id="UP000005038"/>
    </source>
</evidence>
<accession>H5TGW5</accession>
<protein>
    <submittedName>
        <fullName evidence="2">Uncharacterized protein</fullName>
    </submittedName>
</protein>
<name>H5TGW5_GORO1</name>
<dbReference type="AlphaFoldDB" id="H5TGW5"/>
<evidence type="ECO:0000313" key="2">
    <source>
        <dbReference type="EMBL" id="GAB32723.1"/>
    </source>
</evidence>
<dbReference type="Proteomes" id="UP000005038">
    <property type="component" value="Unassembled WGS sequence"/>
</dbReference>
<reference evidence="2" key="1">
    <citation type="submission" date="2012-02" db="EMBL/GenBank/DDBJ databases">
        <title>Whole genome shotgun sequence of Gordonia otitidis NBRC 100426.</title>
        <authorList>
            <person name="Yoshida I."/>
            <person name="Hosoyama A."/>
            <person name="Tsuchikane K."/>
            <person name="Katsumata H."/>
            <person name="Yamazaki S."/>
            <person name="Fujita N."/>
        </authorList>
    </citation>
    <scope>NUCLEOTIDE SEQUENCE [LARGE SCALE GENOMIC DNA]</scope>
    <source>
        <strain evidence="2">NBRC 100426</strain>
    </source>
</reference>